<keyword evidence="5" id="KW-0704">Schiff base</keyword>
<dbReference type="SMART" id="SM01133">
    <property type="entry name" value="DeoC"/>
    <property type="match status" value="1"/>
</dbReference>
<dbReference type="GO" id="GO:0005737">
    <property type="term" value="C:cytoplasm"/>
    <property type="evidence" value="ECO:0007669"/>
    <property type="project" value="InterPro"/>
</dbReference>
<dbReference type="InterPro" id="IPR013785">
    <property type="entry name" value="Aldolase_TIM"/>
</dbReference>
<evidence type="ECO:0000256" key="1">
    <source>
        <dbReference type="ARBA" id="ARBA00004816"/>
    </source>
</evidence>
<proteinExistence type="inferred from homology"/>
<dbReference type="InterPro" id="IPR011343">
    <property type="entry name" value="DeoC"/>
</dbReference>
<accession>A0A1H9HZ04</accession>
<comment type="pathway">
    <text evidence="1">Carbohydrate degradation; 2-deoxy-D-ribose 1-phosphate degradation; D-glyceraldehyde 3-phosphate and acetaldehyde from 2-deoxy-alpha-D-ribose 1-phosphate: step 2/2.</text>
</comment>
<keyword evidence="9" id="KW-1185">Reference proteome</keyword>
<dbReference type="GO" id="GO:0004139">
    <property type="term" value="F:deoxyribose-phosphate aldolase activity"/>
    <property type="evidence" value="ECO:0007669"/>
    <property type="project" value="UniProtKB-UniRule"/>
</dbReference>
<evidence type="ECO:0000256" key="2">
    <source>
        <dbReference type="ARBA" id="ARBA00009473"/>
    </source>
</evidence>
<evidence type="ECO:0000313" key="9">
    <source>
        <dbReference type="Proteomes" id="UP000199055"/>
    </source>
</evidence>
<dbReference type="EMBL" id="FOET01000012">
    <property type="protein sequence ID" value="SEQ67497.1"/>
    <property type="molecule type" value="Genomic_DNA"/>
</dbReference>
<dbReference type="Pfam" id="PF01791">
    <property type="entry name" value="DeoC"/>
    <property type="match status" value="1"/>
</dbReference>
<gene>
    <name evidence="8" type="ORF">SAMN05216481_112122</name>
</gene>
<protein>
    <recommendedName>
        <fullName evidence="3 7">Deoxyribose-phosphate aldolase</fullName>
        <ecNumber evidence="3 7">4.1.2.4</ecNumber>
    </recommendedName>
</protein>
<dbReference type="PANTHER" id="PTHR10889:SF3">
    <property type="entry name" value="DEOXYRIBOSE-PHOSPHATE ALDOLASE"/>
    <property type="match status" value="1"/>
</dbReference>
<dbReference type="GO" id="GO:0009264">
    <property type="term" value="P:deoxyribonucleotide catabolic process"/>
    <property type="evidence" value="ECO:0007669"/>
    <property type="project" value="UniProtKB-UniRule"/>
</dbReference>
<dbReference type="AlphaFoldDB" id="A0A1H9HZ04"/>
<dbReference type="Gene3D" id="3.20.20.70">
    <property type="entry name" value="Aldolase class I"/>
    <property type="match status" value="1"/>
</dbReference>
<dbReference type="SUPFAM" id="SSF51569">
    <property type="entry name" value="Aldolase"/>
    <property type="match status" value="1"/>
</dbReference>
<evidence type="ECO:0000256" key="7">
    <source>
        <dbReference type="NCBIfam" id="TIGR00126"/>
    </source>
</evidence>
<evidence type="ECO:0000256" key="3">
    <source>
        <dbReference type="ARBA" id="ARBA00012515"/>
    </source>
</evidence>
<keyword evidence="4" id="KW-0456">Lyase</keyword>
<dbReference type="EC" id="4.1.2.4" evidence="3 7"/>
<name>A0A1H9HZ04_9ACTN</name>
<dbReference type="STRING" id="403935.SAMN05216481_112122"/>
<comment type="catalytic activity">
    <reaction evidence="6">
        <text>2-deoxy-D-ribose 5-phosphate = D-glyceraldehyde 3-phosphate + acetaldehyde</text>
        <dbReference type="Rhea" id="RHEA:12821"/>
        <dbReference type="ChEBI" id="CHEBI:15343"/>
        <dbReference type="ChEBI" id="CHEBI:59776"/>
        <dbReference type="ChEBI" id="CHEBI:62877"/>
        <dbReference type="EC" id="4.1.2.4"/>
    </reaction>
</comment>
<dbReference type="PANTHER" id="PTHR10889">
    <property type="entry name" value="DEOXYRIBOSE-PHOSPHATE ALDOLASE"/>
    <property type="match status" value="1"/>
</dbReference>
<dbReference type="GO" id="GO:0016052">
    <property type="term" value="P:carbohydrate catabolic process"/>
    <property type="evidence" value="ECO:0007669"/>
    <property type="project" value="TreeGrafter"/>
</dbReference>
<sequence>MTVCYARRYAHLVTMPASSPTAPPAPPPAAPSALADATASDAALRRFLHGLPGVDAVGLEARAAQLGTRSIKTTAKAYAIDLAISMIDLTTLEGADTPGKVRALCAKGVNPDPTDRTVPKVAAICVYPDMVATAKEALAAAGGQDVKVASVATAFPSGRAELDVKLADTRDAVAAGADEIDMVIDRGAFLSGRYMKVFEEIRAVKQACARPGGEDAHLKVIFENGELSTYDNIRRASWLAMLAGADVIKTSTGKVAVNATPANTLVMLEAVRDFRAATGTRIGVKPAGGIRTTKDAIKYLVMVNEVLGDDWLHPDWFRFGASSLLNDLLMQRQKLTTGRYSGPDYVTVD</sequence>
<comment type="similarity">
    <text evidence="2">Belongs to the DeoC/FbaB aldolase family. DeoC type 2 subfamily.</text>
</comment>
<dbReference type="FunFam" id="3.20.20.70:FF:000106">
    <property type="entry name" value="Deoxyribose-phosphate aldolase"/>
    <property type="match status" value="1"/>
</dbReference>
<evidence type="ECO:0000313" key="8">
    <source>
        <dbReference type="EMBL" id="SEQ67497.1"/>
    </source>
</evidence>
<reference evidence="8 9" key="1">
    <citation type="submission" date="2016-10" db="EMBL/GenBank/DDBJ databases">
        <authorList>
            <person name="de Groot N.N."/>
        </authorList>
    </citation>
    <scope>NUCLEOTIDE SEQUENCE [LARGE SCALE GENOMIC DNA]</scope>
    <source>
        <strain evidence="8 9">CGMCC 4.3519</strain>
    </source>
</reference>
<dbReference type="CDD" id="cd00959">
    <property type="entry name" value="DeoC"/>
    <property type="match status" value="1"/>
</dbReference>
<dbReference type="InterPro" id="IPR002915">
    <property type="entry name" value="DeoC/FbaB/LacD_aldolase"/>
</dbReference>
<evidence type="ECO:0000256" key="6">
    <source>
        <dbReference type="ARBA" id="ARBA00048791"/>
    </source>
</evidence>
<organism evidence="8 9">
    <name type="scientific">Streptomyces radiopugnans</name>
    <dbReference type="NCBI Taxonomy" id="403935"/>
    <lineage>
        <taxon>Bacteria</taxon>
        <taxon>Bacillati</taxon>
        <taxon>Actinomycetota</taxon>
        <taxon>Actinomycetes</taxon>
        <taxon>Kitasatosporales</taxon>
        <taxon>Streptomycetaceae</taxon>
        <taxon>Streptomyces</taxon>
    </lineage>
</organism>
<evidence type="ECO:0000256" key="5">
    <source>
        <dbReference type="ARBA" id="ARBA00023270"/>
    </source>
</evidence>
<dbReference type="Proteomes" id="UP000199055">
    <property type="component" value="Unassembled WGS sequence"/>
</dbReference>
<evidence type="ECO:0000256" key="4">
    <source>
        <dbReference type="ARBA" id="ARBA00023239"/>
    </source>
</evidence>
<dbReference type="NCBIfam" id="TIGR00126">
    <property type="entry name" value="deoC"/>
    <property type="match status" value="1"/>
</dbReference>